<evidence type="ECO:0000313" key="13">
    <source>
        <dbReference type="Proteomes" id="UP000824179"/>
    </source>
</evidence>
<dbReference type="GO" id="GO:0006189">
    <property type="term" value="P:'de novo' IMP biosynthetic process"/>
    <property type="evidence" value="ECO:0007669"/>
    <property type="project" value="UniProtKB-UniRule"/>
</dbReference>
<name>A0A9D1AHE2_9FIRM</name>
<evidence type="ECO:0000256" key="4">
    <source>
        <dbReference type="ARBA" id="ARBA00022679"/>
    </source>
</evidence>
<dbReference type="GO" id="GO:0004643">
    <property type="term" value="F:phosphoribosylaminoimidazolecarboxamide formyltransferase activity"/>
    <property type="evidence" value="ECO:0007669"/>
    <property type="project" value="UniProtKB-UniRule"/>
</dbReference>
<reference evidence="12" key="2">
    <citation type="journal article" date="2021" name="PeerJ">
        <title>Extensive microbial diversity within the chicken gut microbiome revealed by metagenomics and culture.</title>
        <authorList>
            <person name="Gilroy R."/>
            <person name="Ravi A."/>
            <person name="Getino M."/>
            <person name="Pursley I."/>
            <person name="Horton D.L."/>
            <person name="Alikhan N.F."/>
            <person name="Baker D."/>
            <person name="Gharbi K."/>
            <person name="Hall N."/>
            <person name="Watson M."/>
            <person name="Adriaenssens E.M."/>
            <person name="Foster-Nyarko E."/>
            <person name="Jarju S."/>
            <person name="Secka A."/>
            <person name="Antonio M."/>
            <person name="Oren A."/>
            <person name="Chaudhuri R.R."/>
            <person name="La Ragione R."/>
            <person name="Hildebrand F."/>
            <person name="Pallen M.J."/>
        </authorList>
    </citation>
    <scope>NUCLEOTIDE SEQUENCE</scope>
    <source>
        <strain evidence="12">ChiW25-3613</strain>
    </source>
</reference>
<dbReference type="SMART" id="SM00798">
    <property type="entry name" value="AICARFT_IMPCHas"/>
    <property type="match status" value="1"/>
</dbReference>
<dbReference type="Gene3D" id="3.40.140.20">
    <property type="match status" value="2"/>
</dbReference>
<dbReference type="FunFam" id="3.40.50.1380:FF:000001">
    <property type="entry name" value="Bifunctional purine biosynthesis protein PurH"/>
    <property type="match status" value="1"/>
</dbReference>
<dbReference type="GO" id="GO:0003937">
    <property type="term" value="F:IMP cyclohydrolase activity"/>
    <property type="evidence" value="ECO:0007669"/>
    <property type="project" value="UniProtKB-UniRule"/>
</dbReference>
<dbReference type="InterPro" id="IPR024051">
    <property type="entry name" value="AICAR_Tfase_dup_dom_sf"/>
</dbReference>
<evidence type="ECO:0000256" key="3">
    <source>
        <dbReference type="ARBA" id="ARBA00007667"/>
    </source>
</evidence>
<dbReference type="SUPFAM" id="SSF53927">
    <property type="entry name" value="Cytidine deaminase-like"/>
    <property type="match status" value="1"/>
</dbReference>
<dbReference type="FunFam" id="3.40.140.20:FF:000002">
    <property type="entry name" value="Bifunctional purine biosynthesis protein PurH"/>
    <property type="match status" value="1"/>
</dbReference>
<reference evidence="12" key="1">
    <citation type="submission" date="2020-10" db="EMBL/GenBank/DDBJ databases">
        <authorList>
            <person name="Gilroy R."/>
        </authorList>
    </citation>
    <scope>NUCLEOTIDE SEQUENCE</scope>
    <source>
        <strain evidence="12">ChiW25-3613</strain>
    </source>
</reference>
<protein>
    <recommendedName>
        <fullName evidence="10">Bifunctional purine biosynthesis protein PurH</fullName>
    </recommendedName>
    <domain>
        <recommendedName>
            <fullName evidence="10">Phosphoribosylaminoimidazolecarboxamide formyltransferase</fullName>
            <ecNumber evidence="10">2.1.2.3</ecNumber>
        </recommendedName>
        <alternativeName>
            <fullName evidence="10">AICAR transformylase</fullName>
        </alternativeName>
    </domain>
    <domain>
        <recommendedName>
            <fullName evidence="10">IMP cyclohydrolase</fullName>
            <ecNumber evidence="10">3.5.4.10</ecNumber>
        </recommendedName>
        <alternativeName>
            <fullName evidence="10">ATIC</fullName>
        </alternativeName>
        <alternativeName>
            <fullName evidence="10">IMP synthase</fullName>
        </alternativeName>
        <alternativeName>
            <fullName evidence="10">Inosinicase</fullName>
        </alternativeName>
    </domain>
</protein>
<comment type="catalytic activity">
    <reaction evidence="9 10">
        <text>IMP + H2O = 5-formamido-1-(5-phospho-D-ribosyl)imidazole-4-carboxamide</text>
        <dbReference type="Rhea" id="RHEA:18445"/>
        <dbReference type="ChEBI" id="CHEBI:15377"/>
        <dbReference type="ChEBI" id="CHEBI:58053"/>
        <dbReference type="ChEBI" id="CHEBI:58467"/>
        <dbReference type="EC" id="3.5.4.10"/>
    </reaction>
</comment>
<dbReference type="InterPro" id="IPR011607">
    <property type="entry name" value="MGS-like_dom"/>
</dbReference>
<keyword evidence="6 10" id="KW-0378">Hydrolase</keyword>
<evidence type="ECO:0000256" key="9">
    <source>
        <dbReference type="ARBA" id="ARBA00050687"/>
    </source>
</evidence>
<gene>
    <name evidence="10 12" type="primary">purH</name>
    <name evidence="12" type="ORF">IAB90_06180</name>
</gene>
<dbReference type="FunFam" id="3.40.140.20:FF:000001">
    <property type="entry name" value="Bifunctional purine biosynthesis protein PurH"/>
    <property type="match status" value="1"/>
</dbReference>
<comment type="caution">
    <text evidence="12">The sequence shown here is derived from an EMBL/GenBank/DDBJ whole genome shotgun (WGS) entry which is preliminary data.</text>
</comment>
<keyword evidence="4 10" id="KW-0808">Transferase</keyword>
<sequence>MKKRALVSVSDKTGVVDFCKGLIANDFEIISTGGTAKVLKEAGLKVIGISEITGFPECLDGRVKTLHPNVHAGLLAMRSNSEHMKQLEELGINTIDIVAVNLYPFKATLARGADFAECIENIDIGGPTMIRAAAKNYQDVAVIVDPKDYDKVLDELAAGGVTLETKKYLQYKVFAHTAEYDSLISNYLADQLGIQYPDTITFAYEKAQDMRYGENPQQSAVFYNEPFIRKGSLSSAKQLWGKELSYNNINDANGALELLKEFGSTPAVVACKHANPCGVGTGEDIYEAYMRAYTSDPVSVFGGILAINGTVDERTAEEINKIFIEIVMAPAYTEKALEILEGKKNIRLLQIDDISARRDSSARDMKKVYGGLLVQQYDECLIKDEDMGLFTRKAEVTVSTTPSGKEKTTYGLGVVTDRVPTAEEVEAMMFAWRVVKHTKSNAIVIGKPGRTTGIGMGQTNRIWAAQQAIEHAGEEAKGSVMASDAFFPFSDCVEECAKAGITAIIQPGGSIRDKESVEAADKAGIAMVFVGERHFKH</sequence>
<dbReference type="EC" id="2.1.2.3" evidence="10"/>
<evidence type="ECO:0000256" key="2">
    <source>
        <dbReference type="ARBA" id="ARBA00004954"/>
    </source>
</evidence>
<evidence type="ECO:0000256" key="6">
    <source>
        <dbReference type="ARBA" id="ARBA00022801"/>
    </source>
</evidence>
<dbReference type="Proteomes" id="UP000824179">
    <property type="component" value="Unassembled WGS sequence"/>
</dbReference>
<comment type="similarity">
    <text evidence="3 10">Belongs to the PurH family.</text>
</comment>
<dbReference type="Pfam" id="PF02142">
    <property type="entry name" value="MGS"/>
    <property type="match status" value="1"/>
</dbReference>
<keyword evidence="5 10" id="KW-0658">Purine biosynthesis</keyword>
<dbReference type="PANTHER" id="PTHR11692">
    <property type="entry name" value="BIFUNCTIONAL PURINE BIOSYNTHESIS PROTEIN PURH"/>
    <property type="match status" value="1"/>
</dbReference>
<evidence type="ECO:0000256" key="1">
    <source>
        <dbReference type="ARBA" id="ARBA00004844"/>
    </source>
</evidence>
<dbReference type="Pfam" id="PF01808">
    <property type="entry name" value="AICARFT_IMPCHas"/>
    <property type="match status" value="1"/>
</dbReference>
<dbReference type="PIRSF" id="PIRSF000414">
    <property type="entry name" value="AICARFT_IMPCHas"/>
    <property type="match status" value="1"/>
</dbReference>
<proteinExistence type="inferred from homology"/>
<dbReference type="PROSITE" id="PS51855">
    <property type="entry name" value="MGS"/>
    <property type="match status" value="1"/>
</dbReference>
<dbReference type="InterPro" id="IPR036914">
    <property type="entry name" value="MGS-like_dom_sf"/>
</dbReference>
<evidence type="ECO:0000256" key="10">
    <source>
        <dbReference type="HAMAP-Rule" id="MF_00139"/>
    </source>
</evidence>
<keyword evidence="7 10" id="KW-0511">Multifunctional enzyme</keyword>
<comment type="pathway">
    <text evidence="2 10">Purine metabolism; IMP biosynthesis via de novo pathway; 5-formamido-1-(5-phospho-D-ribosyl)imidazole-4-carboxamide from 5-amino-1-(5-phospho-D-ribosyl)imidazole-4-carboxamide (10-formyl THF route): step 1/1.</text>
</comment>
<dbReference type="CDD" id="cd01421">
    <property type="entry name" value="IMPCH"/>
    <property type="match status" value="1"/>
</dbReference>
<dbReference type="InterPro" id="IPR016193">
    <property type="entry name" value="Cytidine_deaminase-like"/>
</dbReference>
<dbReference type="InterPro" id="IPR002695">
    <property type="entry name" value="PurH-like"/>
</dbReference>
<comment type="pathway">
    <text evidence="1 10">Purine metabolism; IMP biosynthesis via de novo pathway; IMP from 5-formamido-1-(5-phospho-D-ribosyl)imidazole-4-carboxamide: step 1/1.</text>
</comment>
<comment type="domain">
    <text evidence="10">The IMP cyclohydrolase activity resides in the N-terminal region.</text>
</comment>
<evidence type="ECO:0000259" key="11">
    <source>
        <dbReference type="PROSITE" id="PS51855"/>
    </source>
</evidence>
<dbReference type="SUPFAM" id="SSF52335">
    <property type="entry name" value="Methylglyoxal synthase-like"/>
    <property type="match status" value="1"/>
</dbReference>
<dbReference type="EMBL" id="DVHB01000107">
    <property type="protein sequence ID" value="HIR39953.1"/>
    <property type="molecule type" value="Genomic_DNA"/>
</dbReference>
<evidence type="ECO:0000313" key="12">
    <source>
        <dbReference type="EMBL" id="HIR39953.1"/>
    </source>
</evidence>
<dbReference type="Gene3D" id="3.40.50.1380">
    <property type="entry name" value="Methylglyoxal synthase-like domain"/>
    <property type="match status" value="1"/>
</dbReference>
<evidence type="ECO:0000256" key="5">
    <source>
        <dbReference type="ARBA" id="ARBA00022755"/>
    </source>
</evidence>
<comment type="catalytic activity">
    <reaction evidence="8 10">
        <text>(6R)-10-formyltetrahydrofolate + 5-amino-1-(5-phospho-beta-D-ribosyl)imidazole-4-carboxamide = 5-formamido-1-(5-phospho-D-ribosyl)imidazole-4-carboxamide + (6S)-5,6,7,8-tetrahydrofolate</text>
        <dbReference type="Rhea" id="RHEA:22192"/>
        <dbReference type="ChEBI" id="CHEBI:57453"/>
        <dbReference type="ChEBI" id="CHEBI:58467"/>
        <dbReference type="ChEBI" id="CHEBI:58475"/>
        <dbReference type="ChEBI" id="CHEBI:195366"/>
        <dbReference type="EC" id="2.1.2.3"/>
    </reaction>
</comment>
<dbReference type="EC" id="3.5.4.10" evidence="10"/>
<organism evidence="12 13">
    <name type="scientific">Candidatus Coproplasma stercoripullorum</name>
    <dbReference type="NCBI Taxonomy" id="2840751"/>
    <lineage>
        <taxon>Bacteria</taxon>
        <taxon>Bacillati</taxon>
        <taxon>Bacillota</taxon>
        <taxon>Clostridia</taxon>
        <taxon>Eubacteriales</taxon>
        <taxon>Candidatus Coproplasma</taxon>
    </lineage>
</organism>
<accession>A0A9D1AHE2</accession>
<dbReference type="HAMAP" id="MF_00139">
    <property type="entry name" value="PurH"/>
    <property type="match status" value="1"/>
</dbReference>
<dbReference type="SMART" id="SM00851">
    <property type="entry name" value="MGS"/>
    <property type="match status" value="1"/>
</dbReference>
<dbReference type="PANTHER" id="PTHR11692:SF0">
    <property type="entry name" value="BIFUNCTIONAL PURINE BIOSYNTHESIS PROTEIN ATIC"/>
    <property type="match status" value="1"/>
</dbReference>
<dbReference type="GO" id="GO:0005829">
    <property type="term" value="C:cytosol"/>
    <property type="evidence" value="ECO:0007669"/>
    <property type="project" value="TreeGrafter"/>
</dbReference>
<feature type="domain" description="MGS-like" evidence="11">
    <location>
        <begin position="1"/>
        <end position="144"/>
    </location>
</feature>
<dbReference type="NCBIfam" id="NF002049">
    <property type="entry name" value="PRK00881.1"/>
    <property type="match status" value="1"/>
</dbReference>
<evidence type="ECO:0000256" key="7">
    <source>
        <dbReference type="ARBA" id="ARBA00023268"/>
    </source>
</evidence>
<dbReference type="AlphaFoldDB" id="A0A9D1AHE2"/>
<evidence type="ECO:0000256" key="8">
    <source>
        <dbReference type="ARBA" id="ARBA00050488"/>
    </source>
</evidence>